<feature type="region of interest" description="Disordered" evidence="1">
    <location>
        <begin position="21"/>
        <end position="105"/>
    </location>
</feature>
<accession>Q6K2T3</accession>
<proteinExistence type="predicted"/>
<reference evidence="4" key="4">
    <citation type="journal article" date="2008" name="Nucleic Acids Res.">
        <title>The rice annotation project database (RAP-DB): 2008 update.</title>
        <authorList>
            <consortium name="The rice annotation project (RAP)"/>
        </authorList>
    </citation>
    <scope>GENOME REANNOTATION</scope>
    <source>
        <strain evidence="4">cv. Nipponbare</strain>
    </source>
</reference>
<dbReference type="EMBL" id="AP005631">
    <property type="protein sequence ID" value="BAD28888.1"/>
    <property type="molecule type" value="Genomic_DNA"/>
</dbReference>
<protein>
    <submittedName>
        <fullName evidence="2">Pr1-like protein</fullName>
    </submittedName>
</protein>
<dbReference type="Proteomes" id="UP000000763">
    <property type="component" value="Chromosome 2"/>
</dbReference>
<dbReference type="AlphaFoldDB" id="Q6K2T3"/>
<dbReference type="EMBL" id="AP005777">
    <property type="protein sequence ID" value="BAD20054.1"/>
    <property type="molecule type" value="Genomic_DNA"/>
</dbReference>
<name>Q6K2T3_ORYSJ</name>
<evidence type="ECO:0000313" key="4">
    <source>
        <dbReference type="Proteomes" id="UP000000763"/>
    </source>
</evidence>
<feature type="compositionally biased region" description="Basic residues" evidence="1">
    <location>
        <begin position="77"/>
        <end position="90"/>
    </location>
</feature>
<evidence type="ECO:0000313" key="3">
    <source>
        <dbReference type="EMBL" id="BAD28888.1"/>
    </source>
</evidence>
<feature type="compositionally biased region" description="Basic and acidic residues" evidence="1">
    <location>
        <begin position="21"/>
        <end position="35"/>
    </location>
</feature>
<evidence type="ECO:0000313" key="2">
    <source>
        <dbReference type="EMBL" id="BAD20054.1"/>
    </source>
</evidence>
<gene>
    <name evidence="2" type="ORF">OSJNBb0026F09.28</name>
    <name evidence="3" type="ORF">OSJNBb0049K19.15</name>
</gene>
<organism evidence="2 4">
    <name type="scientific">Oryza sativa subsp. japonica</name>
    <name type="common">Rice</name>
    <dbReference type="NCBI Taxonomy" id="39947"/>
    <lineage>
        <taxon>Eukaryota</taxon>
        <taxon>Viridiplantae</taxon>
        <taxon>Streptophyta</taxon>
        <taxon>Embryophyta</taxon>
        <taxon>Tracheophyta</taxon>
        <taxon>Spermatophyta</taxon>
        <taxon>Magnoliopsida</taxon>
        <taxon>Liliopsida</taxon>
        <taxon>Poales</taxon>
        <taxon>Poaceae</taxon>
        <taxon>BOP clade</taxon>
        <taxon>Oryzoideae</taxon>
        <taxon>Oryzeae</taxon>
        <taxon>Oryzinae</taxon>
        <taxon>Oryza</taxon>
        <taxon>Oryza sativa</taxon>
    </lineage>
</organism>
<sequence>MNIYEFLHLNFNLKIDLLRQPGERARGPGPREWDPRGSLTVDGVPGAPGSHRPAPWAPRVSRTRGRGRLTVGPHAAAARRARRRPHRHGRREAARPRPYGRWRRP</sequence>
<reference evidence="4" key="3">
    <citation type="journal article" date="2005" name="Nature">
        <title>The map-based sequence of the rice genome.</title>
        <authorList>
            <consortium name="International rice genome sequencing project (IRGSP)"/>
            <person name="Matsumoto T."/>
            <person name="Wu J."/>
            <person name="Kanamori H."/>
            <person name="Katayose Y."/>
            <person name="Fujisawa M."/>
            <person name="Namiki N."/>
            <person name="Mizuno H."/>
            <person name="Yamamoto K."/>
            <person name="Antonio B.A."/>
            <person name="Baba T."/>
            <person name="Sakata K."/>
            <person name="Nagamura Y."/>
            <person name="Aoki H."/>
            <person name="Arikawa K."/>
            <person name="Arita K."/>
            <person name="Bito T."/>
            <person name="Chiden Y."/>
            <person name="Fujitsuka N."/>
            <person name="Fukunaka R."/>
            <person name="Hamada M."/>
            <person name="Harada C."/>
            <person name="Hayashi A."/>
            <person name="Hijishita S."/>
            <person name="Honda M."/>
            <person name="Hosokawa S."/>
            <person name="Ichikawa Y."/>
            <person name="Idonuma A."/>
            <person name="Iijima M."/>
            <person name="Ikeda M."/>
            <person name="Ikeno M."/>
            <person name="Ito K."/>
            <person name="Ito S."/>
            <person name="Ito T."/>
            <person name="Ito Y."/>
            <person name="Ito Y."/>
            <person name="Iwabuchi A."/>
            <person name="Kamiya K."/>
            <person name="Karasawa W."/>
            <person name="Kurita K."/>
            <person name="Katagiri S."/>
            <person name="Kikuta A."/>
            <person name="Kobayashi H."/>
            <person name="Kobayashi N."/>
            <person name="Machita K."/>
            <person name="Maehara T."/>
            <person name="Masukawa M."/>
            <person name="Mizubayashi T."/>
            <person name="Mukai Y."/>
            <person name="Nagasaki H."/>
            <person name="Nagata Y."/>
            <person name="Naito S."/>
            <person name="Nakashima M."/>
            <person name="Nakama Y."/>
            <person name="Nakamichi Y."/>
            <person name="Nakamura M."/>
            <person name="Meguro A."/>
            <person name="Negishi M."/>
            <person name="Ohta I."/>
            <person name="Ohta T."/>
            <person name="Okamoto M."/>
            <person name="Ono N."/>
            <person name="Saji S."/>
            <person name="Sakaguchi M."/>
            <person name="Sakai K."/>
            <person name="Shibata M."/>
            <person name="Shimokawa T."/>
            <person name="Song J."/>
            <person name="Takazaki Y."/>
            <person name="Terasawa K."/>
            <person name="Tsugane M."/>
            <person name="Tsuji K."/>
            <person name="Ueda S."/>
            <person name="Waki K."/>
            <person name="Yamagata H."/>
            <person name="Yamamoto M."/>
            <person name="Yamamoto S."/>
            <person name="Yamane H."/>
            <person name="Yoshiki S."/>
            <person name="Yoshihara R."/>
            <person name="Yukawa K."/>
            <person name="Zhong H."/>
            <person name="Yano M."/>
            <person name="Yuan Q."/>
            <person name="Ouyang S."/>
            <person name="Liu J."/>
            <person name="Jones K.M."/>
            <person name="Gansberger K."/>
            <person name="Moffat K."/>
            <person name="Hill J."/>
            <person name="Bera J."/>
            <person name="Fadrosh D."/>
            <person name="Jin S."/>
            <person name="Johri S."/>
            <person name="Kim M."/>
            <person name="Overton L."/>
            <person name="Reardon M."/>
            <person name="Tsitrin T."/>
            <person name="Vuong H."/>
            <person name="Weaver B."/>
            <person name="Ciecko A."/>
            <person name="Tallon L."/>
            <person name="Jackson J."/>
            <person name="Pai G."/>
            <person name="Aken S.V."/>
            <person name="Utterback T."/>
            <person name="Reidmuller S."/>
            <person name="Feldblyum T."/>
            <person name="Hsiao J."/>
            <person name="Zismann V."/>
            <person name="Iobst S."/>
            <person name="de Vazeille A.R."/>
            <person name="Buell C.R."/>
            <person name="Ying K."/>
            <person name="Li Y."/>
            <person name="Lu T."/>
            <person name="Huang Y."/>
            <person name="Zhao Q."/>
            <person name="Feng Q."/>
            <person name="Zhang L."/>
            <person name="Zhu J."/>
            <person name="Weng Q."/>
            <person name="Mu J."/>
            <person name="Lu Y."/>
            <person name="Fan D."/>
            <person name="Liu Y."/>
            <person name="Guan J."/>
            <person name="Zhang Y."/>
            <person name="Yu S."/>
            <person name="Liu X."/>
            <person name="Zhang Y."/>
            <person name="Hong G."/>
            <person name="Han B."/>
            <person name="Choisne N."/>
            <person name="Demange N."/>
            <person name="Orjeda G."/>
            <person name="Samain S."/>
            <person name="Cattolico L."/>
            <person name="Pelletier E."/>
            <person name="Couloux A."/>
            <person name="Segurens B."/>
            <person name="Wincker P."/>
            <person name="D'Hont A."/>
            <person name="Scarpelli C."/>
            <person name="Weissenbach J."/>
            <person name="Salanoubat M."/>
            <person name="Quetier F."/>
            <person name="Yu Y."/>
            <person name="Kim H.R."/>
            <person name="Rambo T."/>
            <person name="Currie J."/>
            <person name="Collura K."/>
            <person name="Luo M."/>
            <person name="Yang T."/>
            <person name="Ammiraju J.S.S."/>
            <person name="Engler F."/>
            <person name="Soderlund C."/>
            <person name="Wing R.A."/>
            <person name="Palmer L.E."/>
            <person name="de la Bastide M."/>
            <person name="Spiegel L."/>
            <person name="Nascimento L."/>
            <person name="Zutavern T."/>
            <person name="O'Shaughnessy A."/>
            <person name="Dike S."/>
            <person name="Dedhia N."/>
            <person name="Preston R."/>
            <person name="Balija V."/>
            <person name="McCombie W.R."/>
            <person name="Chow T."/>
            <person name="Chen H."/>
            <person name="Chung M."/>
            <person name="Chen C."/>
            <person name="Shaw J."/>
            <person name="Wu H."/>
            <person name="Hsiao K."/>
            <person name="Chao Y."/>
            <person name="Chu M."/>
            <person name="Cheng C."/>
            <person name="Hour A."/>
            <person name="Lee P."/>
            <person name="Lin S."/>
            <person name="Lin Y."/>
            <person name="Liou J."/>
            <person name="Liu S."/>
            <person name="Hsing Y."/>
            <person name="Raghuvanshi S."/>
            <person name="Mohanty A."/>
            <person name="Bharti A.K."/>
            <person name="Gaur A."/>
            <person name="Gupta V."/>
            <person name="Kumar D."/>
            <person name="Ravi V."/>
            <person name="Vij S."/>
            <person name="Kapur A."/>
            <person name="Khurana P."/>
            <person name="Khurana P."/>
            <person name="Khurana J.P."/>
            <person name="Tyagi A.K."/>
            <person name="Gaikwad K."/>
            <person name="Singh A."/>
            <person name="Dalal V."/>
            <person name="Srivastava S."/>
            <person name="Dixit A."/>
            <person name="Pal A.K."/>
            <person name="Ghazi I.A."/>
            <person name="Yadav M."/>
            <person name="Pandit A."/>
            <person name="Bhargava A."/>
            <person name="Sureshbabu K."/>
            <person name="Batra K."/>
            <person name="Sharma T.R."/>
            <person name="Mohapatra T."/>
            <person name="Singh N.K."/>
            <person name="Messing J."/>
            <person name="Nelson A.B."/>
            <person name="Fuks G."/>
            <person name="Kavchok S."/>
            <person name="Keizer G."/>
            <person name="Linton E."/>
            <person name="Llaca V."/>
            <person name="Song R."/>
            <person name="Tanyolac B."/>
            <person name="Young S."/>
            <person name="Ho-Il K."/>
            <person name="Hahn J.H."/>
            <person name="Sangsakoo G."/>
            <person name="Vanavichit A."/>
            <person name="de Mattos Luiz.A.T."/>
            <person name="Zimmer P.D."/>
            <person name="Malone G."/>
            <person name="Dellagostin O."/>
            <person name="de Oliveira A.C."/>
            <person name="Bevan M."/>
            <person name="Bancroft I."/>
            <person name="Minx P."/>
            <person name="Cordum H."/>
            <person name="Wilson R."/>
            <person name="Cheng Z."/>
            <person name="Jin W."/>
            <person name="Jiang J."/>
            <person name="Leong S.A."/>
            <person name="Iwama H."/>
            <person name="Gojobori T."/>
            <person name="Itoh T."/>
            <person name="Niimura Y."/>
            <person name="Fujii Y."/>
            <person name="Habara T."/>
            <person name="Sakai H."/>
            <person name="Sato Y."/>
            <person name="Wilson G."/>
            <person name="Kumar K."/>
            <person name="McCouch S."/>
            <person name="Juretic N."/>
            <person name="Hoen D."/>
            <person name="Wright S."/>
            <person name="Bruskiewich R."/>
            <person name="Bureau T."/>
            <person name="Miyao A."/>
            <person name="Hirochika H."/>
            <person name="Nishikawa T."/>
            <person name="Kadowaki K."/>
            <person name="Sugiura M."/>
            <person name="Burr B."/>
            <person name="Sasaki T."/>
        </authorList>
    </citation>
    <scope>NUCLEOTIDE SEQUENCE [LARGE SCALE GENOMIC DNA]</scope>
    <source>
        <strain evidence="4">cv. Nipponbare</strain>
    </source>
</reference>
<evidence type="ECO:0000256" key="1">
    <source>
        <dbReference type="SAM" id="MobiDB-lite"/>
    </source>
</evidence>
<reference evidence="2" key="2">
    <citation type="submission" date="2002-09" db="EMBL/GenBank/DDBJ databases">
        <title>Oryza sativa nipponbare(GA3) genomic DNA, chromosome 2, BAC clone:OSJNBb0026F09.</title>
        <authorList>
            <person name="Sasaki T."/>
            <person name="Matsumoto T."/>
            <person name="Katayose Y."/>
        </authorList>
    </citation>
    <scope>NUCLEOTIDE SEQUENCE</scope>
</reference>
<reference evidence="3" key="1">
    <citation type="submission" date="2002-08" db="EMBL/GenBank/DDBJ databases">
        <title>Oryza sativa nipponbare(GA3) genomic DNA, chromosome 2, BAC clone:OSJNBb0049K19.</title>
        <authorList>
            <person name="Sasaki T."/>
            <person name="Matsumoto T."/>
            <person name="Katayose Y."/>
        </authorList>
    </citation>
    <scope>NUCLEOTIDE SEQUENCE</scope>
</reference>